<feature type="non-terminal residue" evidence="1">
    <location>
        <position position="1"/>
    </location>
</feature>
<gene>
    <name evidence="1" type="ORF">BDM02DRAFT_3097237</name>
</gene>
<name>A0ACB6ZDR3_THEGA</name>
<reference evidence="1" key="1">
    <citation type="submission" date="2019-10" db="EMBL/GenBank/DDBJ databases">
        <authorList>
            <consortium name="DOE Joint Genome Institute"/>
            <person name="Kuo A."/>
            <person name="Miyauchi S."/>
            <person name="Kiss E."/>
            <person name="Drula E."/>
            <person name="Kohler A."/>
            <person name="Sanchez-Garcia M."/>
            <person name="Andreopoulos B."/>
            <person name="Barry K.W."/>
            <person name="Bonito G."/>
            <person name="Buee M."/>
            <person name="Carver A."/>
            <person name="Chen C."/>
            <person name="Cichocki N."/>
            <person name="Clum A."/>
            <person name="Culley D."/>
            <person name="Crous P.W."/>
            <person name="Fauchery L."/>
            <person name="Girlanda M."/>
            <person name="Hayes R."/>
            <person name="Keri Z."/>
            <person name="Labutti K."/>
            <person name="Lipzen A."/>
            <person name="Lombard V."/>
            <person name="Magnuson J."/>
            <person name="Maillard F."/>
            <person name="Morin E."/>
            <person name="Murat C."/>
            <person name="Nolan M."/>
            <person name="Ohm R."/>
            <person name="Pangilinan J."/>
            <person name="Pereira M."/>
            <person name="Perotto S."/>
            <person name="Peter M."/>
            <person name="Riley R."/>
            <person name="Sitrit Y."/>
            <person name="Stielow B."/>
            <person name="Szollosi G."/>
            <person name="Zifcakova L."/>
            <person name="Stursova M."/>
            <person name="Spatafora J.W."/>
            <person name="Tedersoo L."/>
            <person name="Vaario L.-M."/>
            <person name="Yamada A."/>
            <person name="Yan M."/>
            <person name="Wang P."/>
            <person name="Xu J."/>
            <person name="Bruns T."/>
            <person name="Baldrian P."/>
            <person name="Vilgalys R."/>
            <person name="Henrissat B."/>
            <person name="Grigoriev I.V."/>
            <person name="Hibbett D."/>
            <person name="Nagy L.G."/>
            <person name="Martin F.M."/>
        </authorList>
    </citation>
    <scope>NUCLEOTIDE SEQUENCE</scope>
    <source>
        <strain evidence="1">P2</strain>
    </source>
</reference>
<evidence type="ECO:0000313" key="1">
    <source>
        <dbReference type="EMBL" id="KAF9647960.1"/>
    </source>
</evidence>
<dbReference type="EMBL" id="MU118022">
    <property type="protein sequence ID" value="KAF9647960.1"/>
    <property type="molecule type" value="Genomic_DNA"/>
</dbReference>
<evidence type="ECO:0000313" key="2">
    <source>
        <dbReference type="Proteomes" id="UP000886501"/>
    </source>
</evidence>
<proteinExistence type="predicted"/>
<accession>A0ACB6ZDR3</accession>
<reference evidence="1" key="2">
    <citation type="journal article" date="2020" name="Nat. Commun.">
        <title>Large-scale genome sequencing of mycorrhizal fungi provides insights into the early evolution of symbiotic traits.</title>
        <authorList>
            <person name="Miyauchi S."/>
            <person name="Kiss E."/>
            <person name="Kuo A."/>
            <person name="Drula E."/>
            <person name="Kohler A."/>
            <person name="Sanchez-Garcia M."/>
            <person name="Morin E."/>
            <person name="Andreopoulos B."/>
            <person name="Barry K.W."/>
            <person name="Bonito G."/>
            <person name="Buee M."/>
            <person name="Carver A."/>
            <person name="Chen C."/>
            <person name="Cichocki N."/>
            <person name="Clum A."/>
            <person name="Culley D."/>
            <person name="Crous P.W."/>
            <person name="Fauchery L."/>
            <person name="Girlanda M."/>
            <person name="Hayes R.D."/>
            <person name="Keri Z."/>
            <person name="LaButti K."/>
            <person name="Lipzen A."/>
            <person name="Lombard V."/>
            <person name="Magnuson J."/>
            <person name="Maillard F."/>
            <person name="Murat C."/>
            <person name="Nolan M."/>
            <person name="Ohm R.A."/>
            <person name="Pangilinan J."/>
            <person name="Pereira M.F."/>
            <person name="Perotto S."/>
            <person name="Peter M."/>
            <person name="Pfister S."/>
            <person name="Riley R."/>
            <person name="Sitrit Y."/>
            <person name="Stielow J.B."/>
            <person name="Szollosi G."/>
            <person name="Zifcakova L."/>
            <person name="Stursova M."/>
            <person name="Spatafora J.W."/>
            <person name="Tedersoo L."/>
            <person name="Vaario L.M."/>
            <person name="Yamada A."/>
            <person name="Yan M."/>
            <person name="Wang P."/>
            <person name="Xu J."/>
            <person name="Bruns T."/>
            <person name="Baldrian P."/>
            <person name="Vilgalys R."/>
            <person name="Dunand C."/>
            <person name="Henrissat B."/>
            <person name="Grigoriev I.V."/>
            <person name="Hibbett D."/>
            <person name="Nagy L.G."/>
            <person name="Martin F.M."/>
        </authorList>
    </citation>
    <scope>NUCLEOTIDE SEQUENCE</scope>
    <source>
        <strain evidence="1">P2</strain>
    </source>
</reference>
<organism evidence="1 2">
    <name type="scientific">Thelephora ganbajun</name>
    <name type="common">Ganba fungus</name>
    <dbReference type="NCBI Taxonomy" id="370292"/>
    <lineage>
        <taxon>Eukaryota</taxon>
        <taxon>Fungi</taxon>
        <taxon>Dikarya</taxon>
        <taxon>Basidiomycota</taxon>
        <taxon>Agaricomycotina</taxon>
        <taxon>Agaricomycetes</taxon>
        <taxon>Thelephorales</taxon>
        <taxon>Thelephoraceae</taxon>
        <taxon>Thelephora</taxon>
    </lineage>
</organism>
<sequence length="82" mass="9297">LRAGNPEYGCFISHEKTRTNFDFGSDPSMVTEPDQKGRGRFRPARFPWCGYMINMRDLSITADYSRYPSTCEPLTGKGSQVP</sequence>
<keyword evidence="2" id="KW-1185">Reference proteome</keyword>
<comment type="caution">
    <text evidence="1">The sequence shown here is derived from an EMBL/GenBank/DDBJ whole genome shotgun (WGS) entry which is preliminary data.</text>
</comment>
<dbReference type="Proteomes" id="UP000886501">
    <property type="component" value="Unassembled WGS sequence"/>
</dbReference>
<protein>
    <submittedName>
        <fullName evidence="1">Uncharacterized protein</fullName>
    </submittedName>
</protein>